<evidence type="ECO:0000313" key="1">
    <source>
        <dbReference type="EMBL" id="CAG5075408.1"/>
    </source>
</evidence>
<evidence type="ECO:0000313" key="2">
    <source>
        <dbReference type="Proteomes" id="UP000786811"/>
    </source>
</evidence>
<reference evidence="1" key="1">
    <citation type="submission" date="2021-04" db="EMBL/GenBank/DDBJ databases">
        <authorList>
            <person name="Chebbi M.A.C M."/>
        </authorList>
    </citation>
    <scope>NUCLEOTIDE SEQUENCE</scope>
</reference>
<dbReference type="Proteomes" id="UP000786811">
    <property type="component" value="Unassembled WGS sequence"/>
</dbReference>
<dbReference type="AlphaFoldDB" id="A0A8J2EK65"/>
<proteinExistence type="predicted"/>
<accession>A0A8J2EK65</accession>
<protein>
    <submittedName>
        <fullName evidence="1">Uncharacterized protein</fullName>
    </submittedName>
</protein>
<comment type="caution">
    <text evidence="1">The sequence shown here is derived from an EMBL/GenBank/DDBJ whole genome shotgun (WGS) entry which is preliminary data.</text>
</comment>
<keyword evidence="2" id="KW-1185">Reference proteome</keyword>
<sequence length="94" mass="11067">MKLIKEFKICTPAEVENWLQIDCDDNGWQPLSDNDILDDRCIAENQEEEEEFDDEISYNDQNCTFDDSIIDDSQDVFNDCQKASQELVRFVIHK</sequence>
<organism evidence="1 2">
    <name type="scientific">Cotesia congregata</name>
    <name type="common">Parasitoid wasp</name>
    <name type="synonym">Apanteles congregatus</name>
    <dbReference type="NCBI Taxonomy" id="51543"/>
    <lineage>
        <taxon>Eukaryota</taxon>
        <taxon>Metazoa</taxon>
        <taxon>Ecdysozoa</taxon>
        <taxon>Arthropoda</taxon>
        <taxon>Hexapoda</taxon>
        <taxon>Insecta</taxon>
        <taxon>Pterygota</taxon>
        <taxon>Neoptera</taxon>
        <taxon>Endopterygota</taxon>
        <taxon>Hymenoptera</taxon>
        <taxon>Apocrita</taxon>
        <taxon>Ichneumonoidea</taxon>
        <taxon>Braconidae</taxon>
        <taxon>Microgastrinae</taxon>
        <taxon>Cotesia</taxon>
    </lineage>
</organism>
<name>A0A8J2EK65_COTCN</name>
<gene>
    <name evidence="1" type="ORF">HICCMSTLAB_LOCUS1562</name>
</gene>
<dbReference type="EMBL" id="CAJNRD030001116">
    <property type="protein sequence ID" value="CAG5075408.1"/>
    <property type="molecule type" value="Genomic_DNA"/>
</dbReference>